<sequence>MLELRRMKPLFHSLRYNLRIINRIGVRRYSGTSGCADLNSNGKKMSPQDVRRVNLGCTITYLQSNVPHLLQTSLHEPRLSSDVELKIMPVTHPYLPTFTGITKYYAVWNSIRFLLNNLLFQTENRVRIKSLDVNDNEVFMRWETHPLAVDQPESIKLAEEETKLSGLFIFGLNEDCDKITKHVIDDVQIVGKRKIDFSPKVENGAIVYCKAIKG</sequence>
<gene>
    <name evidence="1" type="primary">MCO32</name>
    <name evidence="1" type="ORF">FIM1_2329</name>
</gene>
<name>A0ABX6EUX6_KLUMA</name>
<dbReference type="EMBL" id="CP015056">
    <property type="protein sequence ID" value="QGN15636.1"/>
    <property type="molecule type" value="Genomic_DNA"/>
</dbReference>
<reference evidence="1 2" key="1">
    <citation type="submission" date="2016-03" db="EMBL/GenBank/DDBJ databases">
        <title>How can Kluyveromyces marxianus grow so fast - potential evolutionary course in Saccharomyces Complex revealed by comparative genomics.</title>
        <authorList>
            <person name="Mo W."/>
            <person name="Lu W."/>
            <person name="Yang X."/>
            <person name="Qi J."/>
            <person name="Lv H."/>
        </authorList>
    </citation>
    <scope>NUCLEOTIDE SEQUENCE [LARGE SCALE GENOMIC DNA]</scope>
    <source>
        <strain evidence="1 2">FIM1</strain>
    </source>
</reference>
<dbReference type="InterPro" id="IPR031342">
    <property type="entry name" value="Mug163-like"/>
</dbReference>
<organism evidence="1 2">
    <name type="scientific">Kluyveromyces marxianus</name>
    <name type="common">Yeast</name>
    <name type="synonym">Candida kefyr</name>
    <dbReference type="NCBI Taxonomy" id="4911"/>
    <lineage>
        <taxon>Eukaryota</taxon>
        <taxon>Fungi</taxon>
        <taxon>Dikarya</taxon>
        <taxon>Ascomycota</taxon>
        <taxon>Saccharomycotina</taxon>
        <taxon>Saccharomycetes</taxon>
        <taxon>Saccharomycetales</taxon>
        <taxon>Saccharomycetaceae</taxon>
        <taxon>Kluyveromyces</taxon>
    </lineage>
</organism>
<evidence type="ECO:0000313" key="1">
    <source>
        <dbReference type="EMBL" id="QGN15636.1"/>
    </source>
</evidence>
<proteinExistence type="predicted"/>
<evidence type="ECO:0000313" key="2">
    <source>
        <dbReference type="Proteomes" id="UP000422736"/>
    </source>
</evidence>
<protein>
    <submittedName>
        <fullName evidence="1">Protein YGR053C</fullName>
    </submittedName>
</protein>
<dbReference type="Pfam" id="PF17119">
    <property type="entry name" value="MMU163"/>
    <property type="match status" value="1"/>
</dbReference>
<dbReference type="Proteomes" id="UP000422736">
    <property type="component" value="Chromosome 3"/>
</dbReference>
<keyword evidence="2" id="KW-1185">Reference proteome</keyword>
<accession>A0ABX6EUX6</accession>